<dbReference type="Proteomes" id="UP000015103">
    <property type="component" value="Unassembled WGS sequence"/>
</dbReference>
<proteinExistence type="predicted"/>
<accession>T1HW87</accession>
<organism evidence="1 2">
    <name type="scientific">Rhodnius prolixus</name>
    <name type="common">Triatomid bug</name>
    <dbReference type="NCBI Taxonomy" id="13249"/>
    <lineage>
        <taxon>Eukaryota</taxon>
        <taxon>Metazoa</taxon>
        <taxon>Ecdysozoa</taxon>
        <taxon>Arthropoda</taxon>
        <taxon>Hexapoda</taxon>
        <taxon>Insecta</taxon>
        <taxon>Pterygota</taxon>
        <taxon>Neoptera</taxon>
        <taxon>Paraneoptera</taxon>
        <taxon>Hemiptera</taxon>
        <taxon>Heteroptera</taxon>
        <taxon>Panheteroptera</taxon>
        <taxon>Cimicomorpha</taxon>
        <taxon>Reduviidae</taxon>
        <taxon>Triatominae</taxon>
        <taxon>Rhodnius</taxon>
    </lineage>
</organism>
<keyword evidence="2" id="KW-1185">Reference proteome</keyword>
<protein>
    <submittedName>
        <fullName evidence="1">Uncharacterized protein</fullName>
    </submittedName>
</protein>
<name>T1HW87_RHOPR</name>
<dbReference type="VEuPathDB" id="VectorBase:RPRC008307"/>
<evidence type="ECO:0000313" key="2">
    <source>
        <dbReference type="Proteomes" id="UP000015103"/>
    </source>
</evidence>
<dbReference type="HOGENOM" id="CLU_2597020_0_0_1"/>
<evidence type="ECO:0000313" key="1">
    <source>
        <dbReference type="EnsemblMetazoa" id="RPRC008307-PA"/>
    </source>
</evidence>
<dbReference type="EnsemblMetazoa" id="RPRC008307-RA">
    <property type="protein sequence ID" value="RPRC008307-PA"/>
    <property type="gene ID" value="RPRC008307"/>
</dbReference>
<reference evidence="1" key="1">
    <citation type="submission" date="2015-05" db="UniProtKB">
        <authorList>
            <consortium name="EnsemblMetazoa"/>
        </authorList>
    </citation>
    <scope>IDENTIFICATION</scope>
</reference>
<sequence>MSCRVECNNVIKIRINFYMHKFIEDKEGKKSVTFNGAVVVIDSENDSDDNYNLTAEAFASKCVESRHCNPRFNSLLHKKL</sequence>
<dbReference type="AlphaFoldDB" id="T1HW87"/>
<dbReference type="EMBL" id="ACPB03013646">
    <property type="status" value="NOT_ANNOTATED_CDS"/>
    <property type="molecule type" value="Genomic_DNA"/>
</dbReference>
<dbReference type="InParanoid" id="T1HW87"/>